<proteinExistence type="predicted"/>
<evidence type="ECO:0000256" key="1">
    <source>
        <dbReference type="SAM" id="MobiDB-lite"/>
    </source>
</evidence>
<organism evidence="2 3">
    <name type="scientific">Athelia psychrophila</name>
    <dbReference type="NCBI Taxonomy" id="1759441"/>
    <lineage>
        <taxon>Eukaryota</taxon>
        <taxon>Fungi</taxon>
        <taxon>Dikarya</taxon>
        <taxon>Basidiomycota</taxon>
        <taxon>Agaricomycotina</taxon>
        <taxon>Agaricomycetes</taxon>
        <taxon>Agaricomycetidae</taxon>
        <taxon>Atheliales</taxon>
        <taxon>Atheliaceae</taxon>
        <taxon>Athelia</taxon>
    </lineage>
</organism>
<dbReference type="InterPro" id="IPR027417">
    <property type="entry name" value="P-loop_NTPase"/>
</dbReference>
<dbReference type="OrthoDB" id="10251412at2759"/>
<gene>
    <name evidence="2" type="ORF">FIBSPDRAFT_710014</name>
</gene>
<evidence type="ECO:0000313" key="3">
    <source>
        <dbReference type="Proteomes" id="UP000076532"/>
    </source>
</evidence>
<protein>
    <submittedName>
        <fullName evidence="2">Uncharacterized protein</fullName>
    </submittedName>
</protein>
<dbReference type="PANTHER" id="PTHR23070">
    <property type="entry name" value="BCS1 AAA-TYPE ATPASE"/>
    <property type="match status" value="1"/>
</dbReference>
<feature type="compositionally biased region" description="Basic and acidic residues" evidence="1">
    <location>
        <begin position="105"/>
        <end position="120"/>
    </location>
</feature>
<accession>A0A166B6V9</accession>
<sequence>ISSILLNGGVKELLLNDTKDFLESEKWYAARSILFRRGYLLHDVSVSDKSSAIHTITGELMLDIYMLSLWISNDTLTTLMSRVPARCIVPFEDLDAAFARRITRDSDSMGTPSDDKNKDRDEDDMGPMAPPSPSRSRRSRDKNLSDVNTLSLLGLLNARDGI</sequence>
<evidence type="ECO:0000313" key="2">
    <source>
        <dbReference type="EMBL" id="KZP12338.1"/>
    </source>
</evidence>
<name>A0A166B6V9_9AGAM</name>
<dbReference type="Gene3D" id="3.40.50.300">
    <property type="entry name" value="P-loop containing nucleotide triphosphate hydrolases"/>
    <property type="match status" value="1"/>
</dbReference>
<dbReference type="Proteomes" id="UP000076532">
    <property type="component" value="Unassembled WGS sequence"/>
</dbReference>
<feature type="non-terminal residue" evidence="2">
    <location>
        <position position="1"/>
    </location>
</feature>
<reference evidence="2 3" key="1">
    <citation type="journal article" date="2016" name="Mol. Biol. Evol.">
        <title>Comparative Genomics of Early-Diverging Mushroom-Forming Fungi Provides Insights into the Origins of Lignocellulose Decay Capabilities.</title>
        <authorList>
            <person name="Nagy L.G."/>
            <person name="Riley R."/>
            <person name="Tritt A."/>
            <person name="Adam C."/>
            <person name="Daum C."/>
            <person name="Floudas D."/>
            <person name="Sun H."/>
            <person name="Yadav J.S."/>
            <person name="Pangilinan J."/>
            <person name="Larsson K.H."/>
            <person name="Matsuura K."/>
            <person name="Barry K."/>
            <person name="Labutti K."/>
            <person name="Kuo R."/>
            <person name="Ohm R.A."/>
            <person name="Bhattacharya S.S."/>
            <person name="Shirouzu T."/>
            <person name="Yoshinaga Y."/>
            <person name="Martin F.M."/>
            <person name="Grigoriev I.V."/>
            <person name="Hibbett D.S."/>
        </authorList>
    </citation>
    <scope>NUCLEOTIDE SEQUENCE [LARGE SCALE GENOMIC DNA]</scope>
    <source>
        <strain evidence="2 3">CBS 109695</strain>
    </source>
</reference>
<dbReference type="InterPro" id="IPR050747">
    <property type="entry name" value="Mitochondrial_chaperone_BCS1"/>
</dbReference>
<feature type="region of interest" description="Disordered" evidence="1">
    <location>
        <begin position="105"/>
        <end position="145"/>
    </location>
</feature>
<dbReference type="AlphaFoldDB" id="A0A166B6V9"/>
<dbReference type="EMBL" id="KV417649">
    <property type="protein sequence ID" value="KZP12338.1"/>
    <property type="molecule type" value="Genomic_DNA"/>
</dbReference>
<feature type="non-terminal residue" evidence="2">
    <location>
        <position position="162"/>
    </location>
</feature>
<dbReference type="STRING" id="436010.A0A166B6V9"/>
<keyword evidence="3" id="KW-1185">Reference proteome</keyword>